<gene>
    <name evidence="1" type="ORF">TNCT_600781</name>
</gene>
<evidence type="ECO:0000313" key="2">
    <source>
        <dbReference type="Proteomes" id="UP000887116"/>
    </source>
</evidence>
<organism evidence="1 2">
    <name type="scientific">Trichonephila clavata</name>
    <name type="common">Joro spider</name>
    <name type="synonym">Nephila clavata</name>
    <dbReference type="NCBI Taxonomy" id="2740835"/>
    <lineage>
        <taxon>Eukaryota</taxon>
        <taxon>Metazoa</taxon>
        <taxon>Ecdysozoa</taxon>
        <taxon>Arthropoda</taxon>
        <taxon>Chelicerata</taxon>
        <taxon>Arachnida</taxon>
        <taxon>Araneae</taxon>
        <taxon>Araneomorphae</taxon>
        <taxon>Entelegynae</taxon>
        <taxon>Araneoidea</taxon>
        <taxon>Nephilidae</taxon>
        <taxon>Trichonephila</taxon>
    </lineage>
</organism>
<sequence>MDEDGEIRIQLLTTIDGKRFTEIVNDISDVQCEDIIASSSSRSPGRTKEMGVASCHPIGGLPFPAIV</sequence>
<evidence type="ECO:0000313" key="1">
    <source>
        <dbReference type="EMBL" id="GFR07529.1"/>
    </source>
</evidence>
<protein>
    <submittedName>
        <fullName evidence="1">Uncharacterized protein</fullName>
    </submittedName>
</protein>
<keyword evidence="2" id="KW-1185">Reference proteome</keyword>
<name>A0A8X6GQ07_TRICU</name>
<reference evidence="1" key="1">
    <citation type="submission" date="2020-07" db="EMBL/GenBank/DDBJ databases">
        <title>Multicomponent nature underlies the extraordinary mechanical properties of spider dragline silk.</title>
        <authorList>
            <person name="Kono N."/>
            <person name="Nakamura H."/>
            <person name="Mori M."/>
            <person name="Yoshida Y."/>
            <person name="Ohtoshi R."/>
            <person name="Malay A.D."/>
            <person name="Moran D.A.P."/>
            <person name="Tomita M."/>
            <person name="Numata K."/>
            <person name="Arakawa K."/>
        </authorList>
    </citation>
    <scope>NUCLEOTIDE SEQUENCE</scope>
</reference>
<dbReference type="EMBL" id="BMAO01026174">
    <property type="protein sequence ID" value="GFR07529.1"/>
    <property type="molecule type" value="Genomic_DNA"/>
</dbReference>
<proteinExistence type="predicted"/>
<dbReference type="Proteomes" id="UP000887116">
    <property type="component" value="Unassembled WGS sequence"/>
</dbReference>
<dbReference type="AlphaFoldDB" id="A0A8X6GQ07"/>
<comment type="caution">
    <text evidence="1">The sequence shown here is derived from an EMBL/GenBank/DDBJ whole genome shotgun (WGS) entry which is preliminary data.</text>
</comment>
<accession>A0A8X6GQ07</accession>